<dbReference type="GO" id="GO:0016787">
    <property type="term" value="F:hydrolase activity"/>
    <property type="evidence" value="ECO:0007669"/>
    <property type="project" value="UniProtKB-KW"/>
</dbReference>
<dbReference type="EMBL" id="JRXE01000001">
    <property type="protein sequence ID" value="KOC92807.1"/>
    <property type="molecule type" value="Genomic_DNA"/>
</dbReference>
<gene>
    <name evidence="4" type="ORF">NG42_00405</name>
    <name evidence="5" type="ORF">NG43_00765</name>
</gene>
<dbReference type="Proteomes" id="UP000036851">
    <property type="component" value="Unassembled WGS sequence"/>
</dbReference>
<dbReference type="SUPFAM" id="SSF56784">
    <property type="entry name" value="HAD-like"/>
    <property type="match status" value="1"/>
</dbReference>
<dbReference type="NCBIfam" id="TIGR01488">
    <property type="entry name" value="HAD-SF-IB"/>
    <property type="match status" value="1"/>
</dbReference>
<evidence type="ECO:0000256" key="2">
    <source>
        <dbReference type="ARBA" id="ARBA00022801"/>
    </source>
</evidence>
<evidence type="ECO:0000256" key="1">
    <source>
        <dbReference type="ARBA" id="ARBA00022723"/>
    </source>
</evidence>
<dbReference type="InterPro" id="IPR036412">
    <property type="entry name" value="HAD-like_sf"/>
</dbReference>
<sequence length="218" mass="24943">MDLALFDLDETLICEDSTSLWLRWLVSQGFAPEALLKQEQELMSQYYQGTLSMEEYMNTTLAPLTGMATLTVSGWLRRFIQRDILPRVYPDARERLTWHQQRGDTILVISASGEHLVTPIAQQLGAHGALAVGVEIVDDRYSGLTYGTMTYKEGKVTRLTDWKSLQADPNFDRTWAYSDSMNDIPLLEQADHAHVINPDELLHQEALNRGWQVCRWVK</sequence>
<dbReference type="InterPro" id="IPR023214">
    <property type="entry name" value="HAD_sf"/>
</dbReference>
<keyword evidence="7" id="KW-1185">Reference proteome</keyword>
<accession>A0A0L7TIT0</accession>
<proteinExistence type="predicted"/>
<dbReference type="PATRIC" id="fig|1560201.3.peg.88"/>
<dbReference type="PANTHER" id="PTHR43344">
    <property type="entry name" value="PHOSPHOSERINE PHOSPHATASE"/>
    <property type="match status" value="1"/>
</dbReference>
<evidence type="ECO:0000313" key="6">
    <source>
        <dbReference type="Proteomes" id="UP000036851"/>
    </source>
</evidence>
<evidence type="ECO:0000313" key="7">
    <source>
        <dbReference type="Proteomes" id="UP000037088"/>
    </source>
</evidence>
<evidence type="ECO:0000313" key="5">
    <source>
        <dbReference type="EMBL" id="KOC95272.1"/>
    </source>
</evidence>
<keyword evidence="2 5" id="KW-0378">Hydrolase</keyword>
<dbReference type="InterPro" id="IPR050582">
    <property type="entry name" value="HAD-like_SerB"/>
</dbReference>
<dbReference type="EMBL" id="JRXF01000001">
    <property type="protein sequence ID" value="KOC95272.1"/>
    <property type="molecule type" value="Genomic_DNA"/>
</dbReference>
<dbReference type="Gene3D" id="1.20.1440.100">
    <property type="entry name" value="SG protein - dephosphorylation function"/>
    <property type="match status" value="1"/>
</dbReference>
<dbReference type="PANTHER" id="PTHR43344:SF13">
    <property type="entry name" value="PHOSPHATASE RV3661-RELATED"/>
    <property type="match status" value="1"/>
</dbReference>
<dbReference type="Pfam" id="PF12710">
    <property type="entry name" value="HAD"/>
    <property type="match status" value="1"/>
</dbReference>
<comment type="caution">
    <text evidence="5">The sequence shown here is derived from an EMBL/GenBank/DDBJ whole genome shotgun (WGS) entry which is preliminary data.</text>
</comment>
<dbReference type="InterPro" id="IPR006385">
    <property type="entry name" value="HAD_hydro_SerB1"/>
</dbReference>
<keyword evidence="1" id="KW-0479">Metal-binding</keyword>
<keyword evidence="3" id="KW-0460">Magnesium</keyword>
<name>A0A0L7TIT0_9GAMM</name>
<dbReference type="GO" id="GO:0046872">
    <property type="term" value="F:metal ion binding"/>
    <property type="evidence" value="ECO:0007669"/>
    <property type="project" value="UniProtKB-KW"/>
</dbReference>
<dbReference type="STRING" id="1560201.NG42_00405"/>
<reference evidence="6 7" key="1">
    <citation type="journal article" date="2015" name="Int. J. Syst. Evol. Microbiol.">
        <title>Erwinia iniecta sp. nov., isolated from Russian wheat aphids (Diuraphis noxia).</title>
        <authorList>
            <person name="Campillo T."/>
            <person name="Luna E."/>
            <person name="Portier P."/>
            <person name="Fischer-Le Saux M."/>
            <person name="Lapitan N."/>
            <person name="Tisserat N.A."/>
            <person name="Leach J.E."/>
        </authorList>
    </citation>
    <scope>NUCLEOTIDE SEQUENCE [LARGE SCALE GENOMIC DNA]</scope>
    <source>
        <strain evidence="4 7">B120</strain>
        <strain evidence="5 6">B149</strain>
    </source>
</reference>
<dbReference type="Proteomes" id="UP000037088">
    <property type="component" value="Unassembled WGS sequence"/>
</dbReference>
<dbReference type="Gene3D" id="3.40.50.1000">
    <property type="entry name" value="HAD superfamily/HAD-like"/>
    <property type="match status" value="1"/>
</dbReference>
<dbReference type="RefSeq" id="WP_052896611.1">
    <property type="nucleotide sequence ID" value="NZ_JRXE01000001.1"/>
</dbReference>
<dbReference type="OrthoDB" id="9784466at2"/>
<dbReference type="NCBIfam" id="TIGR01490">
    <property type="entry name" value="HAD-SF-IB-hyp1"/>
    <property type="match status" value="1"/>
</dbReference>
<protein>
    <submittedName>
        <fullName evidence="5">Hydrolase</fullName>
    </submittedName>
</protein>
<dbReference type="AlphaFoldDB" id="A0A0L7TIT0"/>
<organism evidence="5 6">
    <name type="scientific">Winslowiella iniecta</name>
    <dbReference type="NCBI Taxonomy" id="1560201"/>
    <lineage>
        <taxon>Bacteria</taxon>
        <taxon>Pseudomonadati</taxon>
        <taxon>Pseudomonadota</taxon>
        <taxon>Gammaproteobacteria</taxon>
        <taxon>Enterobacterales</taxon>
        <taxon>Erwiniaceae</taxon>
        <taxon>Winslowiella</taxon>
    </lineage>
</organism>
<evidence type="ECO:0000256" key="3">
    <source>
        <dbReference type="ARBA" id="ARBA00022842"/>
    </source>
</evidence>
<evidence type="ECO:0000313" key="4">
    <source>
        <dbReference type="EMBL" id="KOC92807.1"/>
    </source>
</evidence>
<dbReference type="CDD" id="cd02612">
    <property type="entry name" value="HAD_PGPPase"/>
    <property type="match status" value="1"/>
</dbReference>